<keyword evidence="3" id="KW-1185">Reference proteome</keyword>
<comment type="caution">
    <text evidence="2">The sequence shown here is derived from an EMBL/GenBank/DDBJ whole genome shotgun (WGS) entry which is preliminary data.</text>
</comment>
<reference evidence="2" key="1">
    <citation type="submission" date="2022-08" db="EMBL/GenBank/DDBJ databases">
        <authorList>
            <person name="Kallberg Y."/>
            <person name="Tangrot J."/>
            <person name="Rosling A."/>
        </authorList>
    </citation>
    <scope>NUCLEOTIDE SEQUENCE</scope>
    <source>
        <strain evidence="2">Wild A</strain>
    </source>
</reference>
<sequence>MTGTAGQLLSHVVPVCQWIPQNSTNPSSTISAIPCRITLESDSSNNADNSDNSDYDEPYYSDSSHYFDDKDSSRNGRMEQTLEKTGSRKIVASIFREFPS</sequence>
<feature type="compositionally biased region" description="Basic and acidic residues" evidence="1">
    <location>
        <begin position="65"/>
        <end position="84"/>
    </location>
</feature>
<gene>
    <name evidence="2" type="ORF">FWILDA_LOCUS14169</name>
</gene>
<protein>
    <submittedName>
        <fullName evidence="2">13428_t:CDS:1</fullName>
    </submittedName>
</protein>
<name>A0A9W4T1S1_9GLOM</name>
<organism evidence="2 3">
    <name type="scientific">Funneliformis geosporum</name>
    <dbReference type="NCBI Taxonomy" id="1117311"/>
    <lineage>
        <taxon>Eukaryota</taxon>
        <taxon>Fungi</taxon>
        <taxon>Fungi incertae sedis</taxon>
        <taxon>Mucoromycota</taxon>
        <taxon>Glomeromycotina</taxon>
        <taxon>Glomeromycetes</taxon>
        <taxon>Glomerales</taxon>
        <taxon>Glomeraceae</taxon>
        <taxon>Funneliformis</taxon>
    </lineage>
</organism>
<evidence type="ECO:0000313" key="2">
    <source>
        <dbReference type="EMBL" id="CAI2189619.1"/>
    </source>
</evidence>
<accession>A0A9W4T1S1</accession>
<proteinExistence type="predicted"/>
<dbReference type="EMBL" id="CAMKVN010005938">
    <property type="protein sequence ID" value="CAI2189619.1"/>
    <property type="molecule type" value="Genomic_DNA"/>
</dbReference>
<dbReference type="AlphaFoldDB" id="A0A9W4T1S1"/>
<dbReference type="OrthoDB" id="2156052at2759"/>
<feature type="compositionally biased region" description="Low complexity" evidence="1">
    <location>
        <begin position="41"/>
        <end position="50"/>
    </location>
</feature>
<evidence type="ECO:0000313" key="3">
    <source>
        <dbReference type="Proteomes" id="UP001153678"/>
    </source>
</evidence>
<evidence type="ECO:0000256" key="1">
    <source>
        <dbReference type="SAM" id="MobiDB-lite"/>
    </source>
</evidence>
<dbReference type="Proteomes" id="UP001153678">
    <property type="component" value="Unassembled WGS sequence"/>
</dbReference>
<feature type="region of interest" description="Disordered" evidence="1">
    <location>
        <begin position="39"/>
        <end position="84"/>
    </location>
</feature>